<name>A0ABS0XKQ1_9SPHN</name>
<proteinExistence type="predicted"/>
<accession>A0ABS0XKQ1</accession>
<dbReference type="Pfam" id="PF07704">
    <property type="entry name" value="PSK_trans_fac"/>
    <property type="match status" value="1"/>
</dbReference>
<evidence type="ECO:0000313" key="1">
    <source>
        <dbReference type="EMBL" id="MBJ6120623.1"/>
    </source>
</evidence>
<protein>
    <submittedName>
        <fullName evidence="1">Type II toxin-antitoxin system VapB family antitoxin</fullName>
    </submittedName>
</protein>
<sequence length="88" mass="10203">MGVQFNIKDAETVRKTRELASGSGRSMTEVIRAAIDREWREREDLVADKIRRANEIVDRIQAQLPEGWRGKTSKEIMDELYDEDGLPR</sequence>
<dbReference type="EMBL" id="JAELXS010000001">
    <property type="protein sequence ID" value="MBJ6120623.1"/>
    <property type="molecule type" value="Genomic_DNA"/>
</dbReference>
<keyword evidence="2" id="KW-1185">Reference proteome</keyword>
<gene>
    <name evidence="1" type="ORF">JAO74_02330</name>
</gene>
<organism evidence="1 2">
    <name type="scientific">Sphingomonas mollis</name>
    <dbReference type="NCBI Taxonomy" id="2795726"/>
    <lineage>
        <taxon>Bacteria</taxon>
        <taxon>Pseudomonadati</taxon>
        <taxon>Pseudomonadota</taxon>
        <taxon>Alphaproteobacteria</taxon>
        <taxon>Sphingomonadales</taxon>
        <taxon>Sphingomonadaceae</taxon>
        <taxon>Sphingomonas</taxon>
    </lineage>
</organism>
<dbReference type="InterPro" id="IPR011660">
    <property type="entry name" value="VapB-like"/>
</dbReference>
<evidence type="ECO:0000313" key="2">
    <source>
        <dbReference type="Proteomes" id="UP000640426"/>
    </source>
</evidence>
<comment type="caution">
    <text evidence="1">The sequence shown here is derived from an EMBL/GenBank/DDBJ whole genome shotgun (WGS) entry which is preliminary data.</text>
</comment>
<dbReference type="RefSeq" id="WP_199034621.1">
    <property type="nucleotide sequence ID" value="NZ_JAELXS010000001.1"/>
</dbReference>
<dbReference type="Proteomes" id="UP000640426">
    <property type="component" value="Unassembled WGS sequence"/>
</dbReference>
<reference evidence="2" key="1">
    <citation type="submission" date="2020-12" db="EMBL/GenBank/DDBJ databases">
        <title>Hymenobacter sp.</title>
        <authorList>
            <person name="Kim M.K."/>
        </authorList>
    </citation>
    <scope>NUCLEOTIDE SEQUENCE [LARGE SCALE GENOMIC DNA]</scope>
    <source>
        <strain evidence="2">BT553</strain>
    </source>
</reference>